<dbReference type="SUPFAM" id="SSF51695">
    <property type="entry name" value="PLC-like phosphodiesterases"/>
    <property type="match status" value="1"/>
</dbReference>
<gene>
    <name evidence="2" type="primary">ugpQ_3</name>
    <name evidence="2" type="ORF">BN997_03735</name>
</gene>
<dbReference type="InterPro" id="IPR017946">
    <property type="entry name" value="PLC-like_Pdiesterase_TIM-brl"/>
</dbReference>
<proteinExistence type="predicted"/>
<dbReference type="STRING" id="545501.BN997_03735"/>
<dbReference type="OrthoDB" id="384721at2"/>
<dbReference type="Pfam" id="PF03009">
    <property type="entry name" value="GDPD"/>
    <property type="match status" value="1"/>
</dbReference>
<dbReference type="InterPro" id="IPR030395">
    <property type="entry name" value="GP_PDE_dom"/>
</dbReference>
<evidence type="ECO:0000313" key="2">
    <source>
        <dbReference type="EMBL" id="CEI83814.1"/>
    </source>
</evidence>
<name>A0A0A1MW78_9BACI</name>
<sequence>MTSIIAHRGASNYAPENSFPAFELAYEMKADGIETDVQLTKDNIPVLFHDEGLQRIFGVKGWITQFTLDELKQLDMGKSFHTEFAGTRIVTLEEFLIWIKDKPLILHLELKNNKIAHKNLEKITYQLIKQYQMLDRTYFSTFSDTSITRLASFDEISNIGWLTKRSRRDLLAYALSIGATAVHIKHTLLRQQLINEAMKNGIPVRVYTVNSTRLLNRCFSYKVNSIFTDVPNRAFAVRKALYRSFLS</sequence>
<organism evidence="2 3">
    <name type="scientific">Oceanobacillus oncorhynchi</name>
    <dbReference type="NCBI Taxonomy" id="545501"/>
    <lineage>
        <taxon>Bacteria</taxon>
        <taxon>Bacillati</taxon>
        <taxon>Bacillota</taxon>
        <taxon>Bacilli</taxon>
        <taxon>Bacillales</taxon>
        <taxon>Bacillaceae</taxon>
        <taxon>Oceanobacillus</taxon>
    </lineage>
</organism>
<evidence type="ECO:0000313" key="3">
    <source>
        <dbReference type="Proteomes" id="UP000040453"/>
    </source>
</evidence>
<keyword evidence="3" id="KW-1185">Reference proteome</keyword>
<evidence type="ECO:0000259" key="1">
    <source>
        <dbReference type="PROSITE" id="PS51704"/>
    </source>
</evidence>
<dbReference type="AlphaFoldDB" id="A0A0A1MW78"/>
<feature type="domain" description="GP-PDE" evidence="1">
    <location>
        <begin position="2"/>
        <end position="238"/>
    </location>
</feature>
<dbReference type="GO" id="GO:0006629">
    <property type="term" value="P:lipid metabolic process"/>
    <property type="evidence" value="ECO:0007669"/>
    <property type="project" value="InterPro"/>
</dbReference>
<protein>
    <submittedName>
        <fullName evidence="2">Glycerophosphoryl diester phosphodiesterase</fullName>
    </submittedName>
</protein>
<dbReference type="Proteomes" id="UP000040453">
    <property type="component" value="Unassembled WGS sequence"/>
</dbReference>
<dbReference type="Gene3D" id="3.20.20.190">
    <property type="entry name" value="Phosphatidylinositol (PI) phosphodiesterase"/>
    <property type="match status" value="1"/>
</dbReference>
<dbReference type="EMBL" id="CDGG01000001">
    <property type="protein sequence ID" value="CEI83814.1"/>
    <property type="molecule type" value="Genomic_DNA"/>
</dbReference>
<dbReference type="PROSITE" id="PS51704">
    <property type="entry name" value="GP_PDE"/>
    <property type="match status" value="1"/>
</dbReference>
<dbReference type="PANTHER" id="PTHR46211:SF1">
    <property type="entry name" value="GLYCEROPHOSPHODIESTER PHOSPHODIESTERASE, CYTOPLASMIC"/>
    <property type="match status" value="1"/>
</dbReference>
<dbReference type="GO" id="GO:0008081">
    <property type="term" value="F:phosphoric diester hydrolase activity"/>
    <property type="evidence" value="ECO:0007669"/>
    <property type="project" value="InterPro"/>
</dbReference>
<accession>A0A0A1MW78</accession>
<dbReference type="PANTHER" id="PTHR46211">
    <property type="entry name" value="GLYCEROPHOSPHORYL DIESTER PHOSPHODIESTERASE"/>
    <property type="match status" value="1"/>
</dbReference>
<dbReference type="RefSeq" id="WP_042534265.1">
    <property type="nucleotide sequence ID" value="NZ_CAXOIH010000007.1"/>
</dbReference>
<reference evidence="2 3" key="1">
    <citation type="submission" date="2014-11" db="EMBL/GenBank/DDBJ databases">
        <authorList>
            <person name="Urmite Genomes Urmite Genomes"/>
        </authorList>
    </citation>
    <scope>NUCLEOTIDE SEQUENCE [LARGE SCALE GENOMIC DNA]</scope>
    <source>
        <strain evidence="2 3">Oc5</strain>
    </source>
</reference>